<evidence type="ECO:0000256" key="6">
    <source>
        <dbReference type="SAM" id="Phobius"/>
    </source>
</evidence>
<dbReference type="InterPro" id="IPR020846">
    <property type="entry name" value="MFS_dom"/>
</dbReference>
<keyword evidence="4 6" id="KW-1133">Transmembrane helix</keyword>
<keyword evidence="5 6" id="KW-0472">Membrane</keyword>
<evidence type="ECO:0000313" key="9">
    <source>
        <dbReference type="RefSeq" id="XP_023940985.1"/>
    </source>
</evidence>
<proteinExistence type="predicted"/>
<feature type="transmembrane region" description="Helical" evidence="6">
    <location>
        <begin position="21"/>
        <end position="45"/>
    </location>
</feature>
<keyword evidence="8" id="KW-1185">Reference proteome</keyword>
<feature type="domain" description="Major facilitator superfamily (MFS) profile" evidence="7">
    <location>
        <begin position="25"/>
        <end position="488"/>
    </location>
</feature>
<feature type="transmembrane region" description="Helical" evidence="6">
    <location>
        <begin position="343"/>
        <end position="366"/>
    </location>
</feature>
<feature type="transmembrane region" description="Helical" evidence="6">
    <location>
        <begin position="119"/>
        <end position="140"/>
    </location>
</feature>
<evidence type="ECO:0000313" key="8">
    <source>
        <dbReference type="Proteomes" id="UP001652582"/>
    </source>
</evidence>
<dbReference type="SUPFAM" id="SSF103473">
    <property type="entry name" value="MFS general substrate transporter"/>
    <property type="match status" value="1"/>
</dbReference>
<evidence type="ECO:0000256" key="2">
    <source>
        <dbReference type="ARBA" id="ARBA00022448"/>
    </source>
</evidence>
<feature type="transmembrane region" description="Helical" evidence="6">
    <location>
        <begin position="434"/>
        <end position="458"/>
    </location>
</feature>
<comment type="subcellular location">
    <subcellularLocation>
        <location evidence="1">Membrane</location>
        <topology evidence="1">Multi-pass membrane protein</topology>
    </subcellularLocation>
</comment>
<dbReference type="KEGG" id="bany:112047917"/>
<organism evidence="8 9">
    <name type="scientific">Bicyclus anynana</name>
    <name type="common">Squinting bush brown butterfly</name>
    <dbReference type="NCBI Taxonomy" id="110368"/>
    <lineage>
        <taxon>Eukaryota</taxon>
        <taxon>Metazoa</taxon>
        <taxon>Ecdysozoa</taxon>
        <taxon>Arthropoda</taxon>
        <taxon>Hexapoda</taxon>
        <taxon>Insecta</taxon>
        <taxon>Pterygota</taxon>
        <taxon>Neoptera</taxon>
        <taxon>Endopterygota</taxon>
        <taxon>Lepidoptera</taxon>
        <taxon>Glossata</taxon>
        <taxon>Ditrysia</taxon>
        <taxon>Papilionoidea</taxon>
        <taxon>Nymphalidae</taxon>
        <taxon>Satyrinae</taxon>
        <taxon>Satyrini</taxon>
        <taxon>Mycalesina</taxon>
        <taxon>Bicyclus</taxon>
    </lineage>
</organism>
<feature type="transmembrane region" description="Helical" evidence="6">
    <location>
        <begin position="406"/>
        <end position="427"/>
    </location>
</feature>
<dbReference type="RefSeq" id="XP_023940985.1">
    <property type="nucleotide sequence ID" value="XM_024085217.2"/>
</dbReference>
<dbReference type="PROSITE" id="PS50850">
    <property type="entry name" value="MFS"/>
    <property type="match status" value="1"/>
</dbReference>
<evidence type="ECO:0000259" key="7">
    <source>
        <dbReference type="PROSITE" id="PS50850"/>
    </source>
</evidence>
<feature type="transmembrane region" description="Helical" evidence="6">
    <location>
        <begin position="378"/>
        <end position="400"/>
    </location>
</feature>
<dbReference type="Proteomes" id="UP001652582">
    <property type="component" value="Chromosome 10"/>
</dbReference>
<keyword evidence="3 6" id="KW-0812">Transmembrane</keyword>
<evidence type="ECO:0000256" key="3">
    <source>
        <dbReference type="ARBA" id="ARBA00022692"/>
    </source>
</evidence>
<evidence type="ECO:0000256" key="1">
    <source>
        <dbReference type="ARBA" id="ARBA00004141"/>
    </source>
</evidence>
<dbReference type="Gene3D" id="1.20.1250.20">
    <property type="entry name" value="MFS general substrate transporter like domains"/>
    <property type="match status" value="1"/>
</dbReference>
<accession>A0A6J1MZH9</accession>
<sequence>MARSEDAHKVSFEEALNRTGFGLYNYLVVSMAGFIVIALVCIAFSTTIIIPTSACELGTTSSQRGILAGAPVVGLILGAVLWGYLADIFGRRYTLIISLLAAATVNALASISVNWLMLMFLQFFATFLSAGQFPQAMTIVSESVPMSKRNLCILLVGSIFLLSQGLMAALAIPIIPLTFSYYLPSLGIYWNSWRTLMLVYSSPSLLSALWLYFMCESPKFLFSKGREAEAMDALKKIHRVNNLRSRTELQIKGGILVEPVDGGNAKGAGNQCAPLFKQPLLKSTIIMTLLFLFQQIPAFLIWLPTISAQFVQILETGEGSSLTLCGIIRKSLDSPPEDDDACALNVTSLLIVLVVGAIQSVTNVFMSLMISVTGRRNMAMFVTALCGLCGILVNLIPNAIASGVMFFIFLIGIVTSGLYTAIAVALFPTSLRTLAVALIMTGHRIGSFASVQIINLLFEVNCEAGFYVYASILAVSAVIAAFLEDDRKLGQASQGPKDEASKL</sequence>
<dbReference type="AlphaFoldDB" id="A0A6J1MZH9"/>
<reference evidence="9" key="1">
    <citation type="submission" date="2025-08" db="UniProtKB">
        <authorList>
            <consortium name="RefSeq"/>
        </authorList>
    </citation>
    <scope>IDENTIFICATION</scope>
</reference>
<evidence type="ECO:0000256" key="5">
    <source>
        <dbReference type="ARBA" id="ARBA00023136"/>
    </source>
</evidence>
<dbReference type="GO" id="GO:0022857">
    <property type="term" value="F:transmembrane transporter activity"/>
    <property type="evidence" value="ECO:0007669"/>
    <property type="project" value="InterPro"/>
</dbReference>
<gene>
    <name evidence="9" type="primary">LOC112047917</name>
</gene>
<feature type="transmembrane region" description="Helical" evidence="6">
    <location>
        <begin position="285"/>
        <end position="303"/>
    </location>
</feature>
<keyword evidence="2" id="KW-0813">Transport</keyword>
<dbReference type="PANTHER" id="PTHR23511">
    <property type="entry name" value="SYNAPTIC VESICLE GLYCOPROTEIN 2"/>
    <property type="match status" value="1"/>
</dbReference>
<dbReference type="Pfam" id="PF07690">
    <property type="entry name" value="MFS_1"/>
    <property type="match status" value="2"/>
</dbReference>
<dbReference type="InterPro" id="IPR036259">
    <property type="entry name" value="MFS_trans_sf"/>
</dbReference>
<dbReference type="PANTHER" id="PTHR23511:SF35">
    <property type="entry name" value="MAJOR FACILITATOR SUPERFAMILY (MFS) PROFILE DOMAIN-CONTAINING PROTEIN"/>
    <property type="match status" value="1"/>
</dbReference>
<feature type="transmembrane region" description="Helical" evidence="6">
    <location>
        <begin position="152"/>
        <end position="175"/>
    </location>
</feature>
<dbReference type="GeneID" id="112047917"/>
<feature type="transmembrane region" description="Helical" evidence="6">
    <location>
        <begin position="65"/>
        <end position="86"/>
    </location>
</feature>
<name>A0A6J1MZH9_BICAN</name>
<dbReference type="InterPro" id="IPR011701">
    <property type="entry name" value="MFS"/>
</dbReference>
<evidence type="ECO:0000256" key="4">
    <source>
        <dbReference type="ARBA" id="ARBA00022989"/>
    </source>
</evidence>
<feature type="transmembrane region" description="Helical" evidence="6">
    <location>
        <begin position="93"/>
        <end position="113"/>
    </location>
</feature>
<feature type="transmembrane region" description="Helical" evidence="6">
    <location>
        <begin position="195"/>
        <end position="215"/>
    </location>
</feature>
<feature type="transmembrane region" description="Helical" evidence="6">
    <location>
        <begin position="464"/>
        <end position="483"/>
    </location>
</feature>
<dbReference type="OrthoDB" id="4139357at2759"/>
<dbReference type="GO" id="GO:0016020">
    <property type="term" value="C:membrane"/>
    <property type="evidence" value="ECO:0007669"/>
    <property type="project" value="UniProtKB-SubCell"/>
</dbReference>
<protein>
    <submittedName>
        <fullName evidence="9">Transporter svop-1</fullName>
    </submittedName>
</protein>